<dbReference type="EMBL" id="GGYP01003155">
    <property type="protein sequence ID" value="MDE47926.1"/>
    <property type="molecule type" value="Transcribed_RNA"/>
</dbReference>
<evidence type="ECO:0000256" key="4">
    <source>
        <dbReference type="ARBA" id="ARBA00023136"/>
    </source>
</evidence>
<dbReference type="GO" id="GO:0016020">
    <property type="term" value="C:membrane"/>
    <property type="evidence" value="ECO:0007669"/>
    <property type="project" value="UniProtKB-SubCell"/>
</dbReference>
<dbReference type="PANTHER" id="PTHR10924">
    <property type="entry name" value="MAJOR FACILITATOR SUPERFAMILY PROTEIN-RELATED"/>
    <property type="match status" value="1"/>
</dbReference>
<evidence type="ECO:0000256" key="2">
    <source>
        <dbReference type="ARBA" id="ARBA00022692"/>
    </source>
</evidence>
<feature type="transmembrane region" description="Helical" evidence="6">
    <location>
        <begin position="278"/>
        <end position="298"/>
    </location>
</feature>
<dbReference type="InterPro" id="IPR036259">
    <property type="entry name" value="MFS_trans_sf"/>
</dbReference>
<keyword evidence="3 6" id="KW-1133">Transmembrane helix</keyword>
<evidence type="ECO:0000256" key="1">
    <source>
        <dbReference type="ARBA" id="ARBA00004141"/>
    </source>
</evidence>
<keyword evidence="2 6" id="KW-0812">Transmembrane</keyword>
<evidence type="ECO:0000313" key="7">
    <source>
        <dbReference type="EMBL" id="MDE47926.1"/>
    </source>
</evidence>
<evidence type="ECO:0000256" key="6">
    <source>
        <dbReference type="SAM" id="Phobius"/>
    </source>
</evidence>
<reference evidence="7" key="1">
    <citation type="submission" date="2018-10" db="EMBL/GenBank/DDBJ databases">
        <title>Transcriptome assembly of Aceria tosichella (Wheat curl mite) Type 2.</title>
        <authorList>
            <person name="Scully E.D."/>
            <person name="Geib S.M."/>
            <person name="Palmer N.A."/>
            <person name="Gupta A.K."/>
            <person name="Sarath G."/>
            <person name="Tatineni S."/>
        </authorList>
    </citation>
    <scope>NUCLEOTIDE SEQUENCE</scope>
    <source>
        <strain evidence="7">LincolnNE</strain>
    </source>
</reference>
<sequence length="486" mass="53779">MPAITNTTTSTCKNARAETSSVSGEQHGDTNLSRSSSASTQVICNSPDLNPALSRKRWFILFAVSILGLLLQVSTGTSSVLSRVLSLLDLDVDSYLYIEQIFAYLMIILAVPSASFLDKFGIRVAVHTLACLFVLGGIFESLLFFTELPGWSHYKMYFYIISRIFFTETFCLFFLLPLKVSETWFPASERSAAWMIMFLQFDIGVCFTSFLYPRVIVSTKDFHILAYITIVSMTVALITCVALVTKSEPAIPPSSRAASKDATPVLVSLVRVFKHRDILLHMIHHSFITALFLTMGQLNESIYSSIGFSQVFAGNLTIMNSVTSFVLSFIIASFVHKVGNATLACKLGSLVQAAQFIVVLMAISYSTSAYVLAGVSLVLTCCRSWTIPHFNDMTASLASGVVSQATMVGFSLVVTPIIMSIVQVFFAYLIEIHGKKKDYHKSLNFLIVVCIINEVIYQIFFRGKSSTHSDNNDQLIENEEQINNCS</sequence>
<feature type="transmembrane region" description="Helical" evidence="6">
    <location>
        <begin position="58"/>
        <end position="75"/>
    </location>
</feature>
<dbReference type="PANTHER" id="PTHR10924:SF6">
    <property type="entry name" value="SOLUTE CARRIER FAMILY 49 MEMBER A3"/>
    <property type="match status" value="1"/>
</dbReference>
<feature type="transmembrane region" description="Helical" evidence="6">
    <location>
        <begin position="192"/>
        <end position="212"/>
    </location>
</feature>
<keyword evidence="4 6" id="KW-0472">Membrane</keyword>
<evidence type="ECO:0000256" key="5">
    <source>
        <dbReference type="SAM" id="MobiDB-lite"/>
    </source>
</evidence>
<feature type="transmembrane region" description="Helical" evidence="6">
    <location>
        <begin position="95"/>
        <end position="117"/>
    </location>
</feature>
<dbReference type="AlphaFoldDB" id="A0A6G1SBM4"/>
<evidence type="ECO:0000256" key="3">
    <source>
        <dbReference type="ARBA" id="ARBA00022989"/>
    </source>
</evidence>
<protein>
    <submittedName>
        <fullName evidence="7">Major facilitator superfamily domain-containing protein 7-b</fullName>
    </submittedName>
</protein>
<feature type="transmembrane region" description="Helical" evidence="6">
    <location>
        <begin position="442"/>
        <end position="461"/>
    </location>
</feature>
<name>A0A6G1SBM4_9ACAR</name>
<proteinExistence type="predicted"/>
<dbReference type="SUPFAM" id="SSF103473">
    <property type="entry name" value="MFS general substrate transporter"/>
    <property type="match status" value="1"/>
</dbReference>
<gene>
    <name evidence="7" type="primary">mfsd7-B</name>
    <name evidence="7" type="ORF">g.5935</name>
</gene>
<accession>A0A6G1SBM4</accession>
<feature type="transmembrane region" description="Helical" evidence="6">
    <location>
        <begin position="318"/>
        <end position="335"/>
    </location>
</feature>
<feature type="transmembrane region" description="Helical" evidence="6">
    <location>
        <begin position="124"/>
        <end position="145"/>
    </location>
</feature>
<dbReference type="InterPro" id="IPR049680">
    <property type="entry name" value="FLVCR1-2_SLC49-like"/>
</dbReference>
<feature type="transmembrane region" description="Helical" evidence="6">
    <location>
        <begin position="407"/>
        <end position="430"/>
    </location>
</feature>
<comment type="subcellular location">
    <subcellularLocation>
        <location evidence="1">Membrane</location>
        <topology evidence="1">Multi-pass membrane protein</topology>
    </subcellularLocation>
</comment>
<feature type="transmembrane region" description="Helical" evidence="6">
    <location>
        <begin position="356"/>
        <end position="387"/>
    </location>
</feature>
<feature type="transmembrane region" description="Helical" evidence="6">
    <location>
        <begin position="157"/>
        <end position="180"/>
    </location>
</feature>
<organism evidence="7">
    <name type="scientific">Aceria tosichella</name>
    <name type="common">wheat curl mite</name>
    <dbReference type="NCBI Taxonomy" id="561515"/>
    <lineage>
        <taxon>Eukaryota</taxon>
        <taxon>Metazoa</taxon>
        <taxon>Ecdysozoa</taxon>
        <taxon>Arthropoda</taxon>
        <taxon>Chelicerata</taxon>
        <taxon>Arachnida</taxon>
        <taxon>Acari</taxon>
        <taxon>Acariformes</taxon>
        <taxon>Trombidiformes</taxon>
        <taxon>Prostigmata</taxon>
        <taxon>Eupodina</taxon>
        <taxon>Eriophyoidea</taxon>
        <taxon>Eriophyidae</taxon>
        <taxon>Eriophyinae</taxon>
        <taxon>Aceriini</taxon>
        <taxon>Aceria</taxon>
    </lineage>
</organism>
<feature type="region of interest" description="Disordered" evidence="5">
    <location>
        <begin position="1"/>
        <end position="34"/>
    </location>
</feature>
<dbReference type="Gene3D" id="1.20.1250.20">
    <property type="entry name" value="MFS general substrate transporter like domains"/>
    <property type="match status" value="1"/>
</dbReference>
<feature type="transmembrane region" description="Helical" evidence="6">
    <location>
        <begin position="224"/>
        <end position="244"/>
    </location>
</feature>